<name>A0AAU9DTM4_9LACO</name>
<keyword evidence="1" id="KW-0472">Membrane</keyword>
<proteinExistence type="predicted"/>
<gene>
    <name evidence="2" type="ORF">XA3_12040</name>
</gene>
<evidence type="ECO:0000256" key="1">
    <source>
        <dbReference type="SAM" id="Phobius"/>
    </source>
</evidence>
<keyword evidence="1" id="KW-0812">Transmembrane</keyword>
<keyword evidence="3" id="KW-1185">Reference proteome</keyword>
<accession>A0AAU9DTM4</accession>
<feature type="transmembrane region" description="Helical" evidence="1">
    <location>
        <begin position="32"/>
        <end position="50"/>
    </location>
</feature>
<keyword evidence="1" id="KW-1133">Transmembrane helix</keyword>
<evidence type="ECO:0000313" key="3">
    <source>
        <dbReference type="Proteomes" id="UP001321861"/>
    </source>
</evidence>
<reference evidence="2 3" key="1">
    <citation type="journal article" date="2023" name="Microbiol. Spectr.">
        <title>Symbiosis of Carpenter Bees with Uncharacterized Lactic Acid Bacteria Showing NAD Auxotrophy.</title>
        <authorList>
            <person name="Kawasaki S."/>
            <person name="Ozawa K."/>
            <person name="Mori T."/>
            <person name="Yamamoto A."/>
            <person name="Ito M."/>
            <person name="Ohkuma M."/>
            <person name="Sakamoto M."/>
            <person name="Matsutani M."/>
        </authorList>
    </citation>
    <scope>NUCLEOTIDE SEQUENCE [LARGE SCALE GENOMIC DNA]</scope>
    <source>
        <strain evidence="2 3">XA3</strain>
    </source>
</reference>
<protein>
    <submittedName>
        <fullName evidence="2">Uncharacterized protein</fullName>
    </submittedName>
</protein>
<organism evidence="2 3">
    <name type="scientific">Xylocopilactobacillus apicola</name>
    <dbReference type="NCBI Taxonomy" id="2932184"/>
    <lineage>
        <taxon>Bacteria</taxon>
        <taxon>Bacillati</taxon>
        <taxon>Bacillota</taxon>
        <taxon>Bacilli</taxon>
        <taxon>Lactobacillales</taxon>
        <taxon>Lactobacillaceae</taxon>
        <taxon>Xylocopilactobacillus</taxon>
    </lineage>
</organism>
<dbReference type="KEGG" id="xap:XA3_12040"/>
<dbReference type="RefSeq" id="WP_317634595.1">
    <property type="nucleotide sequence ID" value="NZ_AP026802.1"/>
</dbReference>
<evidence type="ECO:0000313" key="2">
    <source>
        <dbReference type="EMBL" id="BDR58763.1"/>
    </source>
</evidence>
<dbReference type="AlphaFoldDB" id="A0AAU9DTM4"/>
<feature type="transmembrane region" description="Helical" evidence="1">
    <location>
        <begin position="86"/>
        <end position="105"/>
    </location>
</feature>
<dbReference type="EMBL" id="AP026802">
    <property type="protein sequence ID" value="BDR58763.1"/>
    <property type="molecule type" value="Genomic_DNA"/>
</dbReference>
<dbReference type="Proteomes" id="UP001321861">
    <property type="component" value="Chromosome"/>
</dbReference>
<sequence length="117" mass="13435">MFSKKLLKRYAILDFILNVMISFYIMSQAFNFLPAFLLAVIYLCVGINDWRFRYPTDLVGPAIDGWLMTIGALIGFIYVSDVYPALNMWSWLAAFSAGLNLPAMLHPHRPFDFDDKS</sequence>
<feature type="transmembrane region" description="Helical" evidence="1">
    <location>
        <begin position="62"/>
        <end position="80"/>
    </location>
</feature>